<feature type="compositionally biased region" description="Basic and acidic residues" evidence="1">
    <location>
        <begin position="251"/>
        <end position="264"/>
    </location>
</feature>
<dbReference type="Proteomes" id="UP000283509">
    <property type="component" value="Unassembled WGS sequence"/>
</dbReference>
<dbReference type="OrthoDB" id="6378308at2759"/>
<name>A0A423U0K5_PENVA</name>
<reference evidence="2 3" key="2">
    <citation type="submission" date="2019-01" db="EMBL/GenBank/DDBJ databases">
        <title>The decoding of complex shrimp genome reveals the adaptation for benthos swimmer, frequently molting mechanism and breeding impact on genome.</title>
        <authorList>
            <person name="Sun Y."/>
            <person name="Gao Y."/>
            <person name="Yu Y."/>
        </authorList>
    </citation>
    <scope>NUCLEOTIDE SEQUENCE [LARGE SCALE GENOMIC DNA]</scope>
    <source>
        <tissue evidence="2">Muscle</tissue>
    </source>
</reference>
<sequence length="295" mass="33023">MHLKFEEQMEMVRNMVYSKTSSYPVIHAKGFRTFYAIPESFYSFDDNQVREDSGPRMASSGAARREEAAAPTAGETKGPADEAQELDVDARLKDFLRRISKDARDVLELARTQRLGGILVRQVKTLLEAATDEGRRATAAEDLARAVNGRLGDTGAATLGENATKETARHLENAAKNMDEARRLCAGADCTTRRAMATVMRKILAVMRTRMTLDLEKSVEMRVTVMLLTTAVPGEGQDSEPSKRNSLSAQEMKEPDQRRKQRRIAEGRFTTRVGVLNDLVQQEAIEYLHCELWLI</sequence>
<feature type="region of interest" description="Disordered" evidence="1">
    <location>
        <begin position="51"/>
        <end position="85"/>
    </location>
</feature>
<comment type="caution">
    <text evidence="2">The sequence shown here is derived from an EMBL/GenBank/DDBJ whole genome shotgun (WGS) entry which is preliminary data.</text>
</comment>
<keyword evidence="3" id="KW-1185">Reference proteome</keyword>
<evidence type="ECO:0000313" key="2">
    <source>
        <dbReference type="EMBL" id="ROT82232.1"/>
    </source>
</evidence>
<proteinExistence type="predicted"/>
<protein>
    <submittedName>
        <fullName evidence="2">Uncharacterized protein</fullName>
    </submittedName>
</protein>
<organism evidence="2 3">
    <name type="scientific">Penaeus vannamei</name>
    <name type="common">Whiteleg shrimp</name>
    <name type="synonym">Litopenaeus vannamei</name>
    <dbReference type="NCBI Taxonomy" id="6689"/>
    <lineage>
        <taxon>Eukaryota</taxon>
        <taxon>Metazoa</taxon>
        <taxon>Ecdysozoa</taxon>
        <taxon>Arthropoda</taxon>
        <taxon>Crustacea</taxon>
        <taxon>Multicrustacea</taxon>
        <taxon>Malacostraca</taxon>
        <taxon>Eumalacostraca</taxon>
        <taxon>Eucarida</taxon>
        <taxon>Decapoda</taxon>
        <taxon>Dendrobranchiata</taxon>
        <taxon>Penaeoidea</taxon>
        <taxon>Penaeidae</taxon>
        <taxon>Penaeus</taxon>
    </lineage>
</organism>
<accession>A0A423U0K5</accession>
<evidence type="ECO:0000256" key="1">
    <source>
        <dbReference type="SAM" id="MobiDB-lite"/>
    </source>
</evidence>
<reference evidence="2 3" key="1">
    <citation type="submission" date="2018-04" db="EMBL/GenBank/DDBJ databases">
        <authorList>
            <person name="Zhang X."/>
            <person name="Yuan J."/>
            <person name="Li F."/>
            <person name="Xiang J."/>
        </authorList>
    </citation>
    <scope>NUCLEOTIDE SEQUENCE [LARGE SCALE GENOMIC DNA]</scope>
    <source>
        <tissue evidence="2">Muscle</tissue>
    </source>
</reference>
<feature type="region of interest" description="Disordered" evidence="1">
    <location>
        <begin position="232"/>
        <end position="264"/>
    </location>
</feature>
<dbReference type="AlphaFoldDB" id="A0A423U0K5"/>
<dbReference type="EMBL" id="QCYY01000855">
    <property type="protein sequence ID" value="ROT82232.1"/>
    <property type="molecule type" value="Genomic_DNA"/>
</dbReference>
<gene>
    <name evidence="2" type="ORF">C7M84_024596</name>
</gene>
<evidence type="ECO:0000313" key="3">
    <source>
        <dbReference type="Proteomes" id="UP000283509"/>
    </source>
</evidence>